<evidence type="ECO:0000313" key="2">
    <source>
        <dbReference type="EMBL" id="WWD84159.1"/>
    </source>
</evidence>
<name>A0ABZ2EWF6_9FIRM</name>
<reference evidence="2 3" key="1">
    <citation type="journal article" date="2023" name="PLoS ONE">
        <title>Genome-based metabolic and phylogenomic analysis of three Terrisporobacter species.</title>
        <authorList>
            <person name="Boer T."/>
            <person name="Bengelsdorf F.R."/>
            <person name="Bomeke M."/>
            <person name="Daniel R."/>
            <person name="Poehlein A."/>
        </authorList>
    </citation>
    <scope>NUCLEOTIDE SEQUENCE [LARGE SCALE GENOMIC DNA]</scope>
    <source>
        <strain evidence="2 3">DSM 1288</strain>
    </source>
</reference>
<dbReference type="EMBL" id="CP117523">
    <property type="protein sequence ID" value="WWD84159.1"/>
    <property type="molecule type" value="Genomic_DNA"/>
</dbReference>
<evidence type="ECO:0000313" key="3">
    <source>
        <dbReference type="Proteomes" id="UP001348492"/>
    </source>
</evidence>
<accession>A0ABZ2EWF6</accession>
<evidence type="ECO:0000256" key="1">
    <source>
        <dbReference type="SAM" id="MobiDB-lite"/>
    </source>
</evidence>
<feature type="region of interest" description="Disordered" evidence="1">
    <location>
        <begin position="262"/>
        <end position="298"/>
    </location>
</feature>
<gene>
    <name evidence="2" type="ORF">TEGL_25820</name>
</gene>
<protein>
    <recommendedName>
        <fullName evidence="4">Recombinase RecT</fullName>
    </recommendedName>
</protein>
<proteinExistence type="predicted"/>
<organism evidence="2 3">
    <name type="scientific">Terrisporobacter glycolicus ATCC 14880 = DSM 1288</name>
    <dbReference type="NCBI Taxonomy" id="1121315"/>
    <lineage>
        <taxon>Bacteria</taxon>
        <taxon>Bacillati</taxon>
        <taxon>Bacillota</taxon>
        <taxon>Clostridia</taxon>
        <taxon>Peptostreptococcales</taxon>
        <taxon>Peptostreptococcaceae</taxon>
        <taxon>Terrisporobacter</taxon>
    </lineage>
</organism>
<feature type="compositionally biased region" description="Basic and acidic residues" evidence="1">
    <location>
        <begin position="279"/>
        <end position="293"/>
    </location>
</feature>
<sequence>MANNQVQKVEEKQKSITDVVLGRVNALKDNKELITPPNYSPENALKSAYLKLLETKDKNKKSALEVCTTHSISNALLDMVIQGLSPAKNQCYFVVYGNQLQLMKSYLGTIAVAKRLNGIKDIKAHCIYEDDEFELGYDYKTGNISIEKFKPNFDKMDFAKMRGAFAVITGENGVIHTEAMNMIQIENAWTQRFSGKLTDTHIKFKDEMAKKTVINRACKRYVNTSDDSDLLVGAFNNTLEVNEEDIIESNDYQVEEEIQEKANKTTLSIEEPAPTPEYQYKEKSPSKAKEKEPVPMQVPVDEIIEQSTFAEDEECPF</sequence>
<dbReference type="Proteomes" id="UP001348492">
    <property type="component" value="Chromosome"/>
</dbReference>
<dbReference type="Pfam" id="PF03837">
    <property type="entry name" value="RecT"/>
    <property type="match status" value="1"/>
</dbReference>
<dbReference type="InterPro" id="IPR018330">
    <property type="entry name" value="RecT_fam"/>
</dbReference>
<evidence type="ECO:0008006" key="4">
    <source>
        <dbReference type="Google" id="ProtNLM"/>
    </source>
</evidence>
<dbReference type="RefSeq" id="WP_018592585.1">
    <property type="nucleotide sequence ID" value="NZ_CP117523.1"/>
</dbReference>
<keyword evidence="3" id="KW-1185">Reference proteome</keyword>